<keyword evidence="2" id="KW-1185">Reference proteome</keyword>
<dbReference type="Proteomes" id="UP000318578">
    <property type="component" value="Unassembled WGS sequence"/>
</dbReference>
<dbReference type="OrthoDB" id="166951at2"/>
<accession>A0A558AJ27</accession>
<name>A0A558AJ27_9PSEU</name>
<sequence length="181" mass="19973">MRRLGMDDSESLAQAAVADAAHKFLLSAAGDGGLLRAWPLVDPTLRICLAQLWVHANRGPITRLDFDFEEVAAALAKEGPGHRLWSNFETVTVRALRKTVYAGIGDNPENWGIASAPRLIDVETKLLYVHDVSKLPGAVWESDTYSIVVPMVMRLTDGEWRVLNVGSDVVPEPGWPPRLRH</sequence>
<organism evidence="1 2">
    <name type="scientific">Amycolatopsis acidiphila</name>
    <dbReference type="NCBI Taxonomy" id="715473"/>
    <lineage>
        <taxon>Bacteria</taxon>
        <taxon>Bacillati</taxon>
        <taxon>Actinomycetota</taxon>
        <taxon>Actinomycetes</taxon>
        <taxon>Pseudonocardiales</taxon>
        <taxon>Pseudonocardiaceae</taxon>
        <taxon>Amycolatopsis</taxon>
    </lineage>
</organism>
<protein>
    <submittedName>
        <fullName evidence="1">Uncharacterized protein</fullName>
    </submittedName>
</protein>
<evidence type="ECO:0000313" key="1">
    <source>
        <dbReference type="EMBL" id="TVT24267.1"/>
    </source>
</evidence>
<proteinExistence type="predicted"/>
<dbReference type="AlphaFoldDB" id="A0A558AJ27"/>
<reference evidence="1 2" key="1">
    <citation type="submission" date="2019-07" db="EMBL/GenBank/DDBJ databases">
        <title>New species of Amycolatopsis and Streptomyces.</title>
        <authorList>
            <person name="Duangmal K."/>
            <person name="Teo W.F.A."/>
            <person name="Lipun K."/>
        </authorList>
    </citation>
    <scope>NUCLEOTIDE SEQUENCE [LARGE SCALE GENOMIC DNA]</scope>
    <source>
        <strain evidence="1 2">JCM 30562</strain>
    </source>
</reference>
<dbReference type="RefSeq" id="WP_144635311.1">
    <property type="nucleotide sequence ID" value="NZ_BNAX01000016.1"/>
</dbReference>
<dbReference type="EMBL" id="VJZA01000007">
    <property type="protein sequence ID" value="TVT24267.1"/>
    <property type="molecule type" value="Genomic_DNA"/>
</dbReference>
<gene>
    <name evidence="1" type="ORF">FNH06_06770</name>
</gene>
<comment type="caution">
    <text evidence="1">The sequence shown here is derived from an EMBL/GenBank/DDBJ whole genome shotgun (WGS) entry which is preliminary data.</text>
</comment>
<evidence type="ECO:0000313" key="2">
    <source>
        <dbReference type="Proteomes" id="UP000318578"/>
    </source>
</evidence>